<dbReference type="Proteomes" id="UP000776276">
    <property type="component" value="Unassembled WGS sequence"/>
</dbReference>
<comment type="caution">
    <text evidence="8">The sequence shown here is derived from an EMBL/GenBank/DDBJ whole genome shotgun (WGS) entry which is preliminary data.</text>
</comment>
<dbReference type="Pfam" id="PF04138">
    <property type="entry name" value="GtrA_DPMS_TM"/>
    <property type="match status" value="1"/>
</dbReference>
<keyword evidence="9" id="KW-1185">Reference proteome</keyword>
<dbReference type="RefSeq" id="WP_216321126.1">
    <property type="nucleotide sequence ID" value="NZ_JAHKRT010000002.1"/>
</dbReference>
<name>A0ABS6BG15_9SPHN</name>
<comment type="subcellular location">
    <subcellularLocation>
        <location evidence="1">Membrane</location>
        <topology evidence="1">Multi-pass membrane protein</topology>
    </subcellularLocation>
</comment>
<comment type="similarity">
    <text evidence="2">Belongs to the GtrA family.</text>
</comment>
<gene>
    <name evidence="8" type="ORF">KOF26_05095</name>
</gene>
<evidence type="ECO:0000256" key="2">
    <source>
        <dbReference type="ARBA" id="ARBA00009399"/>
    </source>
</evidence>
<evidence type="ECO:0000256" key="4">
    <source>
        <dbReference type="ARBA" id="ARBA00022989"/>
    </source>
</evidence>
<feature type="transmembrane region" description="Helical" evidence="6">
    <location>
        <begin position="80"/>
        <end position="101"/>
    </location>
</feature>
<feature type="transmembrane region" description="Helical" evidence="6">
    <location>
        <begin position="113"/>
        <end position="132"/>
    </location>
</feature>
<dbReference type="PANTHER" id="PTHR38459">
    <property type="entry name" value="PROPHAGE BACTOPRENOL-LINKED GLUCOSE TRANSLOCASE HOMOLOG"/>
    <property type="match status" value="1"/>
</dbReference>
<dbReference type="EMBL" id="JAHKRT010000002">
    <property type="protein sequence ID" value="MBU3077238.1"/>
    <property type="molecule type" value="Genomic_DNA"/>
</dbReference>
<keyword evidence="4 6" id="KW-1133">Transmembrane helix</keyword>
<keyword evidence="3 6" id="KW-0812">Transmembrane</keyword>
<organism evidence="8 9">
    <name type="scientific">Sphingomonas quercus</name>
    <dbReference type="NCBI Taxonomy" id="2842451"/>
    <lineage>
        <taxon>Bacteria</taxon>
        <taxon>Pseudomonadati</taxon>
        <taxon>Pseudomonadota</taxon>
        <taxon>Alphaproteobacteria</taxon>
        <taxon>Sphingomonadales</taxon>
        <taxon>Sphingomonadaceae</taxon>
        <taxon>Sphingomonas</taxon>
    </lineage>
</organism>
<accession>A0ABS6BG15</accession>
<evidence type="ECO:0000313" key="8">
    <source>
        <dbReference type="EMBL" id="MBU3077238.1"/>
    </source>
</evidence>
<proteinExistence type="inferred from homology"/>
<dbReference type="InterPro" id="IPR007267">
    <property type="entry name" value="GtrA_DPMS_TM"/>
</dbReference>
<keyword evidence="5 6" id="KW-0472">Membrane</keyword>
<dbReference type="InterPro" id="IPR051401">
    <property type="entry name" value="GtrA_CellWall_Glycosyl"/>
</dbReference>
<feature type="transmembrane region" description="Helical" evidence="6">
    <location>
        <begin position="42"/>
        <end position="59"/>
    </location>
</feature>
<evidence type="ECO:0000313" key="9">
    <source>
        <dbReference type="Proteomes" id="UP000776276"/>
    </source>
</evidence>
<reference evidence="8 9" key="1">
    <citation type="submission" date="2021-06" db="EMBL/GenBank/DDBJ databases">
        <title>Sphingomonas sp. XMGL2, whole genome shotgun sequencing project.</title>
        <authorList>
            <person name="Zhao G."/>
            <person name="Shen L."/>
        </authorList>
    </citation>
    <scope>NUCLEOTIDE SEQUENCE [LARGE SCALE GENOMIC DNA]</scope>
    <source>
        <strain evidence="8 9">XMGL2</strain>
    </source>
</reference>
<feature type="domain" description="GtrA/DPMS transmembrane" evidence="7">
    <location>
        <begin position="18"/>
        <end position="133"/>
    </location>
</feature>
<evidence type="ECO:0000256" key="6">
    <source>
        <dbReference type="SAM" id="Phobius"/>
    </source>
</evidence>
<evidence type="ECO:0000256" key="3">
    <source>
        <dbReference type="ARBA" id="ARBA00022692"/>
    </source>
</evidence>
<sequence length="134" mass="14858">MLDTIDTERKALIAQIIRYAVTGVGVTLVQSAIYWLGVYPLHLAPLVSHCVASAIAVVVGHQVHSRYSFKGHGSGQEPTFLRFVAVALFGIALNALWVWLLTSPLNLPDWTPILAYLLVTPAIVFVFNRTWVFR</sequence>
<evidence type="ECO:0000256" key="5">
    <source>
        <dbReference type="ARBA" id="ARBA00023136"/>
    </source>
</evidence>
<evidence type="ECO:0000259" key="7">
    <source>
        <dbReference type="Pfam" id="PF04138"/>
    </source>
</evidence>
<dbReference type="PANTHER" id="PTHR38459:SF1">
    <property type="entry name" value="PROPHAGE BACTOPRENOL-LINKED GLUCOSE TRANSLOCASE HOMOLOG"/>
    <property type="match status" value="1"/>
</dbReference>
<evidence type="ECO:0000256" key="1">
    <source>
        <dbReference type="ARBA" id="ARBA00004141"/>
    </source>
</evidence>
<feature type="transmembrane region" description="Helical" evidence="6">
    <location>
        <begin position="12"/>
        <end position="36"/>
    </location>
</feature>
<protein>
    <submittedName>
        <fullName evidence="8">GtrA family protein</fullName>
    </submittedName>
</protein>